<dbReference type="InterPro" id="IPR036388">
    <property type="entry name" value="WH-like_DNA-bd_sf"/>
</dbReference>
<protein>
    <submittedName>
        <fullName evidence="9">Hepatocyte nuclear factor 3-gamma</fullName>
    </submittedName>
</protein>
<keyword evidence="5 6" id="KW-0539">Nucleus</keyword>
<dbReference type="InterPro" id="IPR036390">
    <property type="entry name" value="WH_DNA-bd_sf"/>
</dbReference>
<keyword evidence="3 6" id="KW-0238">DNA-binding</keyword>
<dbReference type="AlphaFoldDB" id="A0A226EK52"/>
<dbReference type="Pfam" id="PF00250">
    <property type="entry name" value="Forkhead"/>
    <property type="match status" value="1"/>
</dbReference>
<comment type="caution">
    <text evidence="9">The sequence shown here is derived from an EMBL/GenBank/DDBJ whole genome shotgun (WGS) entry which is preliminary data.</text>
</comment>
<evidence type="ECO:0000256" key="6">
    <source>
        <dbReference type="PROSITE-ProRule" id="PRU00089"/>
    </source>
</evidence>
<dbReference type="OrthoDB" id="5954824at2759"/>
<evidence type="ECO:0000256" key="3">
    <source>
        <dbReference type="ARBA" id="ARBA00023125"/>
    </source>
</evidence>
<dbReference type="Proteomes" id="UP000198287">
    <property type="component" value="Unassembled WGS sequence"/>
</dbReference>
<dbReference type="GO" id="GO:0005634">
    <property type="term" value="C:nucleus"/>
    <property type="evidence" value="ECO:0007669"/>
    <property type="project" value="UniProtKB-SubCell"/>
</dbReference>
<dbReference type="PROSITE" id="PS50039">
    <property type="entry name" value="FORK_HEAD_3"/>
    <property type="match status" value="1"/>
</dbReference>
<dbReference type="SMART" id="SM00339">
    <property type="entry name" value="FH"/>
    <property type="match status" value="1"/>
</dbReference>
<dbReference type="InterPro" id="IPR047119">
    <property type="entry name" value="FOXN2/3-like"/>
</dbReference>
<evidence type="ECO:0000256" key="4">
    <source>
        <dbReference type="ARBA" id="ARBA00023163"/>
    </source>
</evidence>
<dbReference type="InterPro" id="IPR001766">
    <property type="entry name" value="Fork_head_dom"/>
</dbReference>
<sequence>MEFPTDAGIGSDYTSDDEKRTPLEAGGIINMLRVSESHATNKCNVEITEKSHERHSSVVNTPAAVIERDVQDDYPENFPCTSRTELLNEDDFANASKCVGVPVQTLSCWGGDRSGRVEGERRGGGGEGQGVKLVVWNKDSTKRSKKSQGSISKRFTPSDTDRTFFRVKVPSAQDLKEQGAKSSRCLPDTISNSSKTIKKGRRITSLQHVDYKKFLQCYVHVQELKHSKVDAVFSRNKFLEPTSVATTTRRRRAKAGPRPPKAPKMDEGFAECVAGLEQMADAGNNTEESELTPTTATLGLVQDFQANILIDPSNPEEAFTVDLGGIDDVANFEQVDLVDTFHISSSPPRRNEFGSVEISFDETGKPRCTYTDLIEKALSENGGLTVSEIYQWISDHFPYFQPDDDRWKNSRKKDFEYEDLAMCIENDTDRAVANILGQYHLAKNNMEGKPTRPNKNHESDSLCTPPPPQPPKHVQLPSGNDTGGTANDEFMEVSPVVIEYESNGFPGTEYTIDLSQFQFPDASGLSFDDLMPGGLIVIQTDDQDANKENVDHVRSVDAMGTEYLMTQQLDYSAIRHESSHITETERVSGQLISEAMTHDFDMHKDKCELNSIHQLEQSNCAEEEQHQVMREEQDNQQQNEISPSENTQEYLTLDSIDQLALQEVIHGNSNSETSIHHYQMMNVADYEPNKDIIGGYCTFAT</sequence>
<name>A0A226EK52_FOLCA</name>
<feature type="compositionally biased region" description="Basic and acidic residues" evidence="7">
    <location>
        <begin position="624"/>
        <end position="633"/>
    </location>
</feature>
<feature type="region of interest" description="Disordered" evidence="7">
    <location>
        <begin position="244"/>
        <end position="266"/>
    </location>
</feature>
<evidence type="ECO:0000313" key="9">
    <source>
        <dbReference type="EMBL" id="OXA57384.1"/>
    </source>
</evidence>
<dbReference type="GO" id="GO:0003700">
    <property type="term" value="F:DNA-binding transcription factor activity"/>
    <property type="evidence" value="ECO:0007669"/>
    <property type="project" value="InterPro"/>
</dbReference>
<keyword evidence="10" id="KW-1185">Reference proteome</keyword>
<feature type="compositionally biased region" description="Polar residues" evidence="7">
    <location>
        <begin position="635"/>
        <end position="645"/>
    </location>
</feature>
<evidence type="ECO:0000256" key="1">
    <source>
        <dbReference type="ARBA" id="ARBA00004123"/>
    </source>
</evidence>
<keyword evidence="4" id="KW-0804">Transcription</keyword>
<comment type="subcellular location">
    <subcellularLocation>
        <location evidence="1 6">Nucleus</location>
    </subcellularLocation>
</comment>
<dbReference type="Gene3D" id="1.10.10.10">
    <property type="entry name" value="Winged helix-like DNA-binding domain superfamily/Winged helix DNA-binding domain"/>
    <property type="match status" value="1"/>
</dbReference>
<accession>A0A226EK52</accession>
<dbReference type="PRINTS" id="PR00053">
    <property type="entry name" value="FORKHEAD"/>
</dbReference>
<evidence type="ECO:0000313" key="10">
    <source>
        <dbReference type="Proteomes" id="UP000198287"/>
    </source>
</evidence>
<dbReference type="GO" id="GO:0000987">
    <property type="term" value="F:cis-regulatory region sequence-specific DNA binding"/>
    <property type="evidence" value="ECO:0007669"/>
    <property type="project" value="TreeGrafter"/>
</dbReference>
<evidence type="ECO:0000256" key="5">
    <source>
        <dbReference type="ARBA" id="ARBA00023242"/>
    </source>
</evidence>
<evidence type="ECO:0000259" key="8">
    <source>
        <dbReference type="PROSITE" id="PS50039"/>
    </source>
</evidence>
<dbReference type="EMBL" id="LNIX01000003">
    <property type="protein sequence ID" value="OXA57384.1"/>
    <property type="molecule type" value="Genomic_DNA"/>
</dbReference>
<evidence type="ECO:0000256" key="2">
    <source>
        <dbReference type="ARBA" id="ARBA00023015"/>
    </source>
</evidence>
<dbReference type="PANTHER" id="PTHR13962">
    <property type="entry name" value="FORKHEAD BOX PROTEIN N3-LIKE PROTEIN-RELATED"/>
    <property type="match status" value="1"/>
</dbReference>
<dbReference type="STRING" id="158441.A0A226EK52"/>
<evidence type="ECO:0000256" key="7">
    <source>
        <dbReference type="SAM" id="MobiDB-lite"/>
    </source>
</evidence>
<gene>
    <name evidence="9" type="ORF">Fcan01_08116</name>
</gene>
<feature type="region of interest" description="Disordered" evidence="7">
    <location>
        <begin position="444"/>
        <end position="488"/>
    </location>
</feature>
<dbReference type="SUPFAM" id="SSF46785">
    <property type="entry name" value="Winged helix' DNA-binding domain"/>
    <property type="match status" value="1"/>
</dbReference>
<organism evidence="9 10">
    <name type="scientific">Folsomia candida</name>
    <name type="common">Springtail</name>
    <dbReference type="NCBI Taxonomy" id="158441"/>
    <lineage>
        <taxon>Eukaryota</taxon>
        <taxon>Metazoa</taxon>
        <taxon>Ecdysozoa</taxon>
        <taxon>Arthropoda</taxon>
        <taxon>Hexapoda</taxon>
        <taxon>Collembola</taxon>
        <taxon>Entomobryomorpha</taxon>
        <taxon>Isotomoidea</taxon>
        <taxon>Isotomidae</taxon>
        <taxon>Proisotominae</taxon>
        <taxon>Folsomia</taxon>
    </lineage>
</organism>
<feature type="DNA-binding region" description="Fork-head" evidence="6">
    <location>
        <begin position="365"/>
        <end position="449"/>
    </location>
</feature>
<keyword evidence="2" id="KW-0805">Transcription regulation</keyword>
<dbReference type="PANTHER" id="PTHR13962:SF17">
    <property type="entry name" value="FORKHEAD BOX PROTEIN N4"/>
    <property type="match status" value="1"/>
</dbReference>
<feature type="region of interest" description="Disordered" evidence="7">
    <location>
        <begin position="1"/>
        <end position="21"/>
    </location>
</feature>
<proteinExistence type="predicted"/>
<feature type="domain" description="Fork-head" evidence="8">
    <location>
        <begin position="365"/>
        <end position="449"/>
    </location>
</feature>
<feature type="region of interest" description="Disordered" evidence="7">
    <location>
        <begin position="624"/>
        <end position="645"/>
    </location>
</feature>
<reference evidence="9 10" key="1">
    <citation type="submission" date="2015-12" db="EMBL/GenBank/DDBJ databases">
        <title>The genome of Folsomia candida.</title>
        <authorList>
            <person name="Faddeeva A."/>
            <person name="Derks M.F."/>
            <person name="Anvar Y."/>
            <person name="Smit S."/>
            <person name="Van Straalen N."/>
            <person name="Roelofs D."/>
        </authorList>
    </citation>
    <scope>NUCLEOTIDE SEQUENCE [LARGE SCALE GENOMIC DNA]</scope>
    <source>
        <strain evidence="9 10">VU population</strain>
        <tissue evidence="9">Whole body</tissue>
    </source>
</reference>